<dbReference type="InterPro" id="IPR004107">
    <property type="entry name" value="Integrase_SAM-like_N"/>
</dbReference>
<proteinExistence type="predicted"/>
<dbReference type="InterPro" id="IPR011010">
    <property type="entry name" value="DNA_brk_join_enz"/>
</dbReference>
<protein>
    <recommendedName>
        <fullName evidence="4">Core-binding (CB) domain-containing protein</fullName>
    </recommendedName>
</protein>
<evidence type="ECO:0000313" key="6">
    <source>
        <dbReference type="Proteomes" id="UP001596058"/>
    </source>
</evidence>
<gene>
    <name evidence="5" type="ORF">ACFPZ3_31850</name>
</gene>
<evidence type="ECO:0000259" key="4">
    <source>
        <dbReference type="PROSITE" id="PS51900"/>
    </source>
</evidence>
<dbReference type="Proteomes" id="UP001596058">
    <property type="component" value="Unassembled WGS sequence"/>
</dbReference>
<dbReference type="Gene3D" id="1.10.150.130">
    <property type="match status" value="1"/>
</dbReference>
<dbReference type="EMBL" id="JBHSPA010000037">
    <property type="protein sequence ID" value="MFC5828484.1"/>
    <property type="molecule type" value="Genomic_DNA"/>
</dbReference>
<feature type="domain" description="Core-binding (CB)" evidence="4">
    <location>
        <begin position="129"/>
        <end position="233"/>
    </location>
</feature>
<evidence type="ECO:0000256" key="2">
    <source>
        <dbReference type="PROSITE-ProRule" id="PRU01248"/>
    </source>
</evidence>
<evidence type="ECO:0000313" key="5">
    <source>
        <dbReference type="EMBL" id="MFC5828484.1"/>
    </source>
</evidence>
<feature type="compositionally biased region" description="Low complexity" evidence="3">
    <location>
        <begin position="360"/>
        <end position="369"/>
    </location>
</feature>
<organism evidence="5 6">
    <name type="scientific">Nonomuraea insulae</name>
    <dbReference type="NCBI Taxonomy" id="1616787"/>
    <lineage>
        <taxon>Bacteria</taxon>
        <taxon>Bacillati</taxon>
        <taxon>Actinomycetota</taxon>
        <taxon>Actinomycetes</taxon>
        <taxon>Streptosporangiales</taxon>
        <taxon>Streptosporangiaceae</taxon>
        <taxon>Nonomuraea</taxon>
    </lineage>
</organism>
<dbReference type="InterPro" id="IPR044068">
    <property type="entry name" value="CB"/>
</dbReference>
<evidence type="ECO:0000256" key="1">
    <source>
        <dbReference type="ARBA" id="ARBA00023125"/>
    </source>
</evidence>
<comment type="caution">
    <text evidence="5">The sequence shown here is derived from an EMBL/GenBank/DDBJ whole genome shotgun (WGS) entry which is preliminary data.</text>
</comment>
<dbReference type="Pfam" id="PF14659">
    <property type="entry name" value="Phage_int_SAM_3"/>
    <property type="match status" value="1"/>
</dbReference>
<dbReference type="SUPFAM" id="SSF56349">
    <property type="entry name" value="DNA breaking-rejoining enzymes"/>
    <property type="match status" value="1"/>
</dbReference>
<feature type="region of interest" description="Disordered" evidence="3">
    <location>
        <begin position="271"/>
        <end position="369"/>
    </location>
</feature>
<evidence type="ECO:0000256" key="3">
    <source>
        <dbReference type="SAM" id="MobiDB-lite"/>
    </source>
</evidence>
<dbReference type="RefSeq" id="WP_379517985.1">
    <property type="nucleotide sequence ID" value="NZ_JBHSPA010000037.1"/>
</dbReference>
<dbReference type="PROSITE" id="PS51900">
    <property type="entry name" value="CB"/>
    <property type="match status" value="1"/>
</dbReference>
<keyword evidence="1 2" id="KW-0238">DNA-binding</keyword>
<keyword evidence="6" id="KW-1185">Reference proteome</keyword>
<accession>A0ABW1CRS6</accession>
<feature type="compositionally biased region" description="Low complexity" evidence="3">
    <location>
        <begin position="324"/>
        <end position="345"/>
    </location>
</feature>
<sequence length="369" mass="41282">MAEGRAFKRCSCRDDDGKALGQQCPKLRRADGGWSYRHGIWNYQIELPPGPDGKRRGPLRRGGFATQDAAKDELGQVRDLLALADPREPATRTQIADLIKRTLAETDTLPNAETIRRKIKTGQHLTQEITVEQWLTEFLNRKRKIEETTRRSYEGHIRLYLTPYLGRLRLEQLKVSDIALMFEQIEEFNDTIAEGRADSDPQVRASVKYRRPISVTTMHNIRATLRHALNMAMRQDRLIDFNPAAVLEMPAKTRPRPVVWTEDRVRAWQQDYRSYPGDGEAAPGRAAGRSDRRLHQRAASLPGHGVDARAHPPVPPRSQGSPSVRPLPADRAARAAPGRGVRAALEGGRSRRPCPDGELAARAAGLAGS</sequence>
<dbReference type="InterPro" id="IPR010998">
    <property type="entry name" value="Integrase_recombinase_N"/>
</dbReference>
<name>A0ABW1CRS6_9ACTN</name>
<reference evidence="6" key="1">
    <citation type="journal article" date="2019" name="Int. J. Syst. Evol. Microbiol.">
        <title>The Global Catalogue of Microorganisms (GCM) 10K type strain sequencing project: providing services to taxonomists for standard genome sequencing and annotation.</title>
        <authorList>
            <consortium name="The Broad Institute Genomics Platform"/>
            <consortium name="The Broad Institute Genome Sequencing Center for Infectious Disease"/>
            <person name="Wu L."/>
            <person name="Ma J."/>
        </authorList>
    </citation>
    <scope>NUCLEOTIDE SEQUENCE [LARGE SCALE GENOMIC DNA]</scope>
    <source>
        <strain evidence="6">CCUG 53903</strain>
    </source>
</reference>